<organism evidence="2 3">
    <name type="scientific">Panicum virgatum</name>
    <name type="common">Blackwell switchgrass</name>
    <dbReference type="NCBI Taxonomy" id="38727"/>
    <lineage>
        <taxon>Eukaryota</taxon>
        <taxon>Viridiplantae</taxon>
        <taxon>Streptophyta</taxon>
        <taxon>Embryophyta</taxon>
        <taxon>Tracheophyta</taxon>
        <taxon>Spermatophyta</taxon>
        <taxon>Magnoliopsida</taxon>
        <taxon>Liliopsida</taxon>
        <taxon>Poales</taxon>
        <taxon>Poaceae</taxon>
        <taxon>PACMAD clade</taxon>
        <taxon>Panicoideae</taxon>
        <taxon>Panicodae</taxon>
        <taxon>Paniceae</taxon>
        <taxon>Panicinae</taxon>
        <taxon>Panicum</taxon>
        <taxon>Panicum sect. Hiantes</taxon>
    </lineage>
</organism>
<dbReference type="EMBL" id="CM029053">
    <property type="protein sequence ID" value="KAG2548464.1"/>
    <property type="molecule type" value="Genomic_DNA"/>
</dbReference>
<keyword evidence="1" id="KW-0812">Transmembrane</keyword>
<reference evidence="2" key="1">
    <citation type="submission" date="2020-05" db="EMBL/GenBank/DDBJ databases">
        <title>WGS assembly of Panicum virgatum.</title>
        <authorList>
            <person name="Lovell J.T."/>
            <person name="Jenkins J."/>
            <person name="Shu S."/>
            <person name="Juenger T.E."/>
            <person name="Schmutz J."/>
        </authorList>
    </citation>
    <scope>NUCLEOTIDE SEQUENCE</scope>
    <source>
        <strain evidence="2">AP13</strain>
    </source>
</reference>
<evidence type="ECO:0000313" key="3">
    <source>
        <dbReference type="Proteomes" id="UP000823388"/>
    </source>
</evidence>
<keyword evidence="1" id="KW-0472">Membrane</keyword>
<dbReference type="Proteomes" id="UP000823388">
    <property type="component" value="Chromosome 9K"/>
</dbReference>
<gene>
    <name evidence="2" type="ORF">PVAP13_9KG187285</name>
</gene>
<keyword evidence="1" id="KW-1133">Transmembrane helix</keyword>
<evidence type="ECO:0000256" key="1">
    <source>
        <dbReference type="SAM" id="Phobius"/>
    </source>
</evidence>
<protein>
    <submittedName>
        <fullName evidence="2">Uncharacterized protein</fullName>
    </submittedName>
</protein>
<proteinExistence type="predicted"/>
<evidence type="ECO:0000313" key="2">
    <source>
        <dbReference type="EMBL" id="KAG2548464.1"/>
    </source>
</evidence>
<keyword evidence="3" id="KW-1185">Reference proteome</keyword>
<feature type="transmembrane region" description="Helical" evidence="1">
    <location>
        <begin position="61"/>
        <end position="81"/>
    </location>
</feature>
<comment type="caution">
    <text evidence="2">The sequence shown here is derived from an EMBL/GenBank/DDBJ whole genome shotgun (WGS) entry which is preliminary data.</text>
</comment>
<name>A0A8T0NNQ2_PANVG</name>
<accession>A0A8T0NNQ2</accession>
<sequence>MCISTLGHADWKPLQFLCFAYFYIILEKLKATEPAIAPIYNEYGEDEGQGIHMVRRVLRSLGLVLGSILAASLGYTGLANFSQFLGQ</sequence>
<dbReference type="AlphaFoldDB" id="A0A8T0NNQ2"/>